<protein>
    <submittedName>
        <fullName evidence="2">Uncharacterized protein</fullName>
    </submittedName>
</protein>
<feature type="compositionally biased region" description="Basic and acidic residues" evidence="1">
    <location>
        <begin position="147"/>
        <end position="156"/>
    </location>
</feature>
<dbReference type="Proteomes" id="UP001175228">
    <property type="component" value="Unassembled WGS sequence"/>
</dbReference>
<accession>A0AA39Q8P0</accession>
<dbReference type="AlphaFoldDB" id="A0AA39Q8P0"/>
<reference evidence="2" key="1">
    <citation type="submission" date="2023-06" db="EMBL/GenBank/DDBJ databases">
        <authorList>
            <consortium name="Lawrence Berkeley National Laboratory"/>
            <person name="Ahrendt S."/>
            <person name="Sahu N."/>
            <person name="Indic B."/>
            <person name="Wong-Bajracharya J."/>
            <person name="Merenyi Z."/>
            <person name="Ke H.-M."/>
            <person name="Monk M."/>
            <person name="Kocsube S."/>
            <person name="Drula E."/>
            <person name="Lipzen A."/>
            <person name="Balint B."/>
            <person name="Henrissat B."/>
            <person name="Andreopoulos B."/>
            <person name="Martin F.M."/>
            <person name="Harder C.B."/>
            <person name="Rigling D."/>
            <person name="Ford K.L."/>
            <person name="Foster G.D."/>
            <person name="Pangilinan J."/>
            <person name="Papanicolaou A."/>
            <person name="Barry K."/>
            <person name="LaButti K."/>
            <person name="Viragh M."/>
            <person name="Koriabine M."/>
            <person name="Yan M."/>
            <person name="Riley R."/>
            <person name="Champramary S."/>
            <person name="Plett K.L."/>
            <person name="Tsai I.J."/>
            <person name="Slot J."/>
            <person name="Sipos G."/>
            <person name="Plett J."/>
            <person name="Nagy L.G."/>
            <person name="Grigoriev I.V."/>
        </authorList>
    </citation>
    <scope>NUCLEOTIDE SEQUENCE</scope>
    <source>
        <strain evidence="2">HWK02</strain>
    </source>
</reference>
<feature type="compositionally biased region" description="Basic and acidic residues" evidence="1">
    <location>
        <begin position="213"/>
        <end position="232"/>
    </location>
</feature>
<name>A0AA39Q8P0_9AGAR</name>
<dbReference type="EMBL" id="JAUEPU010000012">
    <property type="protein sequence ID" value="KAK0497814.1"/>
    <property type="molecule type" value="Genomic_DNA"/>
</dbReference>
<evidence type="ECO:0000313" key="2">
    <source>
        <dbReference type="EMBL" id="KAK0497814.1"/>
    </source>
</evidence>
<proteinExistence type="predicted"/>
<sequence length="333" mass="37209">MVFVTPHTPMDHLLRGSHRMQQSGRVLSVLHSTIKYTEFKENVNIYERCRGLRADLEKLIDATFLSGKLSPTVNRLAILFHSTSKTLLENMKLESEAAQLADKFRVANVSSVRIVSTKVLLGPAYRDFVDRDKALIHELRKICEMKSKEPPPERVPVRRFAPSTDNEGRSISIVSSDVDSEVPTSLEATANNLAERSSTANAEDGASSLNGPERGKHITKLDDLARSNHRDDSDDPEPMTAKKRSKMQDPSRFSIIANYSGSNESLSMSPEQLVAQRQTHGVRGATRHVMPAQDSPLDQKMPWEVVAGLLGLRLLNEENEDWARLRSANWEAS</sequence>
<comment type="caution">
    <text evidence="2">The sequence shown here is derived from an EMBL/GenBank/DDBJ whole genome shotgun (WGS) entry which is preliminary data.</text>
</comment>
<gene>
    <name evidence="2" type="ORF">EDD18DRAFT_1159473</name>
</gene>
<feature type="compositionally biased region" description="Polar residues" evidence="1">
    <location>
        <begin position="182"/>
        <end position="201"/>
    </location>
</feature>
<evidence type="ECO:0000313" key="3">
    <source>
        <dbReference type="Proteomes" id="UP001175228"/>
    </source>
</evidence>
<evidence type="ECO:0000256" key="1">
    <source>
        <dbReference type="SAM" id="MobiDB-lite"/>
    </source>
</evidence>
<organism evidence="2 3">
    <name type="scientific">Armillaria luteobubalina</name>
    <dbReference type="NCBI Taxonomy" id="153913"/>
    <lineage>
        <taxon>Eukaryota</taxon>
        <taxon>Fungi</taxon>
        <taxon>Dikarya</taxon>
        <taxon>Basidiomycota</taxon>
        <taxon>Agaricomycotina</taxon>
        <taxon>Agaricomycetes</taxon>
        <taxon>Agaricomycetidae</taxon>
        <taxon>Agaricales</taxon>
        <taxon>Marasmiineae</taxon>
        <taxon>Physalacriaceae</taxon>
        <taxon>Armillaria</taxon>
    </lineage>
</organism>
<keyword evidence="3" id="KW-1185">Reference proteome</keyword>
<feature type="region of interest" description="Disordered" evidence="1">
    <location>
        <begin position="147"/>
        <end position="252"/>
    </location>
</feature>